<evidence type="ECO:0000313" key="1">
    <source>
        <dbReference type="EMBL" id="KFN04100.1"/>
    </source>
</evidence>
<sequence>MLVGIFHPSVPVRCWIKAESKLLFFTAWNNGAVQSDTAHIRTNYSKLRKGIATFFRKNNFLLLLWYVKFILENRIKLYK</sequence>
<accession>A0A090Z1T6</accession>
<dbReference type="Proteomes" id="UP000029389">
    <property type="component" value="Unassembled WGS sequence"/>
</dbReference>
<proteinExistence type="predicted"/>
<evidence type="ECO:0000313" key="2">
    <source>
        <dbReference type="Proteomes" id="UP000029389"/>
    </source>
</evidence>
<name>A0A090Z1T6_9BACI</name>
<comment type="caution">
    <text evidence="1">The sequence shown here is derived from an EMBL/GenBank/DDBJ whole genome shotgun (WGS) entry which is preliminary data.</text>
</comment>
<organism evidence="1 2">
    <name type="scientific">Bacillus clarus</name>
    <dbReference type="NCBI Taxonomy" id="2338372"/>
    <lineage>
        <taxon>Bacteria</taxon>
        <taxon>Bacillati</taxon>
        <taxon>Bacillota</taxon>
        <taxon>Bacilli</taxon>
        <taxon>Bacillales</taxon>
        <taxon>Bacillaceae</taxon>
        <taxon>Bacillus</taxon>
        <taxon>Bacillus cereus group</taxon>
    </lineage>
</organism>
<gene>
    <name evidence="1" type="ORF">DJ93_4008</name>
</gene>
<dbReference type="AlphaFoldDB" id="A0A090Z1T6"/>
<dbReference type="EMBL" id="JMQC01000008">
    <property type="protein sequence ID" value="KFN04100.1"/>
    <property type="molecule type" value="Genomic_DNA"/>
</dbReference>
<reference evidence="1 2" key="1">
    <citation type="submission" date="2014-04" db="EMBL/GenBank/DDBJ databases">
        <authorList>
            <person name="Bishop-Lilly K.A."/>
            <person name="Broomall S.M."/>
            <person name="Chain P.S."/>
            <person name="Chertkov O."/>
            <person name="Coyne S.R."/>
            <person name="Daligault H.E."/>
            <person name="Davenport K.W."/>
            <person name="Erkkila T."/>
            <person name="Frey K.G."/>
            <person name="Gibbons H.S."/>
            <person name="Gu W."/>
            <person name="Jaissle J."/>
            <person name="Johnson S.L."/>
            <person name="Koroleva G.I."/>
            <person name="Ladner J.T."/>
            <person name="Lo C.-C."/>
            <person name="Minogue T.D."/>
            <person name="Munk C."/>
            <person name="Palacios G.F."/>
            <person name="Redden C.L."/>
            <person name="Rosenzweig C.N."/>
            <person name="Scholz M.B."/>
            <person name="Teshima H."/>
            <person name="Xu Y."/>
        </authorList>
    </citation>
    <scope>NUCLEOTIDE SEQUENCE [LARGE SCALE GENOMIC DNA]</scope>
    <source>
        <strain evidence="1 2">BHP</strain>
    </source>
</reference>
<protein>
    <submittedName>
        <fullName evidence="1">Uncharacterized protein</fullName>
    </submittedName>
</protein>